<organism evidence="1 2">
    <name type="scientific">Desulfosarcina ovata subsp. ovata</name>
    <dbReference type="NCBI Taxonomy" id="2752305"/>
    <lineage>
        <taxon>Bacteria</taxon>
        <taxon>Pseudomonadati</taxon>
        <taxon>Thermodesulfobacteriota</taxon>
        <taxon>Desulfobacteria</taxon>
        <taxon>Desulfobacterales</taxon>
        <taxon>Desulfosarcinaceae</taxon>
        <taxon>Desulfosarcina</taxon>
    </lineage>
</organism>
<sequence>MARIVKKPSKDKINVFVFDHIFKCAGTSVAQMLHSSKVHTCHLPTASSLIRIEDSLYGMKPGDKVFLYGHKTWGVHEQLSDHYNVIYFTLLRNPIKLALSTYGYRVNTYEIEKITVDEYLATYTFNKMVGHLGGSLKNAQERIEKYAIVGVVEKINDFISILSNLTGTIFNKKFQLNVTSKSFHPDSKIIEYVNEKGGDDFELYAYKSDTKSSCFLVTDAVSEEKVIRAYTKVDDSFQDKINNLNWDEAKKIILNSKKDRYHSFFHKTKALSQFFNLSLDEEFILEVINSLEDMAIMCLSPSSVETKNVFEKLCIIAEFLNNHIFEDYTSSISRRLQNLFTFLGNTKYAEENRLCEKYHRRAIDISDQFPEPLFAYGVWLRKEGRAKEAISVLERIKNINRDKRFYTEYAVTLYIAQGQDALDEYIRSEKKEIEQVFPNLFNLKTSRRRCYLKDFQNKRILIIRSGPEMVFNDFLKNLVGIPIQLTIMIQENISIHDNPFVETVYRIPSGQFNPIENFEGKSQILSKEFDSVIMVTTDYGKIDRLANFFAFTKQIKKNEQYFYTMDNVFLSPEEKFCISDGK</sequence>
<dbReference type="Gene3D" id="1.25.40.10">
    <property type="entry name" value="Tetratricopeptide repeat domain"/>
    <property type="match status" value="1"/>
</dbReference>
<gene>
    <name evidence="1" type="ORF">DSCOOX_15050</name>
</gene>
<evidence type="ECO:0000313" key="2">
    <source>
        <dbReference type="Proteomes" id="UP000422108"/>
    </source>
</evidence>
<dbReference type="InterPro" id="IPR027417">
    <property type="entry name" value="P-loop_NTPase"/>
</dbReference>
<reference evidence="1 2" key="1">
    <citation type="submission" date="2019-11" db="EMBL/GenBank/DDBJ databases">
        <title>Comparative genomics of hydrocarbon-degrading Desulfosarcina strains.</title>
        <authorList>
            <person name="Watanabe M."/>
            <person name="Kojima H."/>
            <person name="Fukui M."/>
        </authorList>
    </citation>
    <scope>NUCLEOTIDE SEQUENCE [LARGE SCALE GENOMIC DNA]</scope>
    <source>
        <strain evidence="2">oXyS1</strain>
    </source>
</reference>
<dbReference type="RefSeq" id="WP_155309648.1">
    <property type="nucleotide sequence ID" value="NZ_AP021879.1"/>
</dbReference>
<dbReference type="AlphaFoldDB" id="A0A5K8A726"/>
<dbReference type="EMBL" id="AP021879">
    <property type="protein sequence ID" value="BBO88325.1"/>
    <property type="molecule type" value="Genomic_DNA"/>
</dbReference>
<proteinExistence type="predicted"/>
<keyword evidence="2" id="KW-1185">Reference proteome</keyword>
<evidence type="ECO:0008006" key="3">
    <source>
        <dbReference type="Google" id="ProtNLM"/>
    </source>
</evidence>
<accession>A0A5K8A726</accession>
<dbReference type="InterPro" id="IPR011990">
    <property type="entry name" value="TPR-like_helical_dom_sf"/>
</dbReference>
<dbReference type="SUPFAM" id="SSF48452">
    <property type="entry name" value="TPR-like"/>
    <property type="match status" value="1"/>
</dbReference>
<name>A0A5K8A726_9BACT</name>
<dbReference type="Proteomes" id="UP000422108">
    <property type="component" value="Chromosome"/>
</dbReference>
<evidence type="ECO:0000313" key="1">
    <source>
        <dbReference type="EMBL" id="BBO88325.1"/>
    </source>
</evidence>
<protein>
    <recommendedName>
        <fullName evidence="3">Sulfotransferase domain-containing protein</fullName>
    </recommendedName>
</protein>
<dbReference type="Gene3D" id="3.40.50.300">
    <property type="entry name" value="P-loop containing nucleotide triphosphate hydrolases"/>
    <property type="match status" value="1"/>
</dbReference>